<dbReference type="Gene3D" id="2.60.120.260">
    <property type="entry name" value="Galactose-binding domain-like"/>
    <property type="match status" value="1"/>
</dbReference>
<gene>
    <name evidence="4" type="ORF">EUA07_04655</name>
</gene>
<comment type="caution">
    <text evidence="4">The sequence shown here is derived from an EMBL/GenBank/DDBJ whole genome shotgun (WGS) entry which is preliminary data.</text>
</comment>
<feature type="transmembrane region" description="Helical" evidence="2">
    <location>
        <begin position="1314"/>
        <end position="1336"/>
    </location>
</feature>
<keyword evidence="2" id="KW-0812">Transmembrane</keyword>
<keyword evidence="2" id="KW-0472">Membrane</keyword>
<keyword evidence="2" id="KW-1133">Transmembrane helix</keyword>
<feature type="transmembrane region" description="Helical" evidence="2">
    <location>
        <begin position="306"/>
        <end position="323"/>
    </location>
</feature>
<sequence length="1363" mass="142641">MTDGSTAPVRRRPPLRLPWLWGVHLVVVASVLVLNLWQQPGRITFDTKLDLQLDPADLLVRSADLWNADWALGGLQNQASGYLFPMGPAFLLGDLLGAPMWVWQRLWSALVMLLAYEGARRLAASWPGIGQVGAVLAGLAYMLSPRVLTTVGGLSGETLPAAVLPWTVLPLVLFLRGRIRGWVAFVLSAATVPVMGGQNATLVVACLVLPALLLLLASGRSLRQRAVHLAGWGSLVVLASLWWVVPLLLLGSYAPPFLDFIESANNTAGSTGWLSSLRGTSHWVAFFPGGGQIGWEGGYELASSRWLLLPTVLVAGIGLAGLLQRDLWQRRVLAVSVLVGLGVLTAGTGGWAGSVLADSWLHALDTWLAPLRNIHKFDPVVRLPLSLGLAAFVTSAVPRTWRPTAGSAPIPVRWISLGAVALLVLAAAGPAAAGSLRSKGGFDDIAAPWRDAVAFLDDQPGPTRTIVLPGAGFAVQTWGRTIDEPIQVLDPAPWMARAQVTVAPAGTLRLLDSVEHSVSDPRPQKHLAAALEALGVTHVVVRNDLDPDEVDAPQPELVRAAIGNVPGARLAASFGSTEGGPASVEVFELRHDGEPRVDLQEWDDRVVVDGAPEIVPDLRAAGLVGEHQAAVLAVGEEAPDVVTDSLRRVERSFGRVHDPRSGVMTSAEDYRVDRLAHDHSDSAMPTTRTTAAYDGVSAIAASSSAGYADILGPVRPEQHPYAAFDRSIYTAWGSAPLSRPQGQWIEVAFDRPTPVGDVSLSFDTFSGAPVKSVRISTEDRSTVAEVEPNGAVPDVGVDDDAASTLRITVLGAAVDRGQVRLSDVRIEGRDVSRSLVVPGPVSSDTSVFLTSEVPRRACAVAEDDRVVGCELGWQRETSETPGFDRTITVEESGEWTLKGHALATHGPSLAGLFAPLSDDLVDVVATSTYGGDPAVSAAGALDGRPETGWTSAPGDPAAALQLTWGPRRTVSRIEVSSSPDQPGDLPDYVVVEGGPGTGDPQLVATQGPQAGVMQPVRTNRLRVTAYGQAGLDGVGIAELEVAGIGDLQHRPDPATPTGTACGFGPTVEVGGRIVQTRISGTLSDIRSGRNLAVIPCGKRSVTLTPGEHRIRVVNPEGFVTSSLVLAPSPPEAGAWVVQPSVRSWSSTHREVEVWSSPEAVLGVSESFNRGWTASIDGTELSPVVLDGWRQGFVVPAGTTGVVALDYAPQVPFRLALVGGLGLVAVLLLLAVCLLAVGLPARRGGRARAGEHATADGPGAGDASTGDAPSARRGTRLWSYVPALAVLAVVSFPLAVGALAGWLTRDRPDLRLGDARLGAACVGALVFAGVAALSTSAVVVPPVGSDVVVALAVGAVCGRVLARP</sequence>
<feature type="transmembrane region" description="Helical" evidence="2">
    <location>
        <begin position="154"/>
        <end position="175"/>
    </location>
</feature>
<dbReference type="Pfam" id="PF11847">
    <property type="entry name" value="GT-C_AftD"/>
    <property type="match status" value="1"/>
</dbReference>
<accession>A0A4Q2SG49</accession>
<feature type="region of interest" description="Disordered" evidence="1">
    <location>
        <begin position="1248"/>
        <end position="1269"/>
    </location>
</feature>
<dbReference type="RefSeq" id="WP_129453829.1">
    <property type="nucleotide sequence ID" value="NZ_JACXYX010000004.1"/>
</dbReference>
<dbReference type="EMBL" id="SDWU01000004">
    <property type="protein sequence ID" value="RYC03731.1"/>
    <property type="molecule type" value="Genomic_DNA"/>
</dbReference>
<dbReference type="InterPro" id="IPR021798">
    <property type="entry name" value="AftD_N"/>
</dbReference>
<feature type="transmembrane region" description="Helical" evidence="2">
    <location>
        <begin position="123"/>
        <end position="142"/>
    </location>
</feature>
<dbReference type="OrthoDB" id="5242711at2"/>
<dbReference type="SUPFAM" id="SSF49785">
    <property type="entry name" value="Galactose-binding domain-like"/>
    <property type="match status" value="2"/>
</dbReference>
<feature type="transmembrane region" description="Helical" evidence="2">
    <location>
        <begin position="82"/>
        <end position="103"/>
    </location>
</feature>
<feature type="transmembrane region" description="Helical" evidence="2">
    <location>
        <begin position="229"/>
        <end position="250"/>
    </location>
</feature>
<keyword evidence="5" id="KW-1185">Reference proteome</keyword>
<reference evidence="4 5" key="1">
    <citation type="submission" date="2019-01" db="EMBL/GenBank/DDBJ databases">
        <title>Novel species of Nocardioides.</title>
        <authorList>
            <person name="Liu Q."/>
            <person name="Xin Y.-H."/>
        </authorList>
    </citation>
    <scope>NUCLEOTIDE SEQUENCE [LARGE SCALE GENOMIC DNA]</scope>
    <source>
        <strain evidence="4 5">CGMCC 4.6875</strain>
    </source>
</reference>
<evidence type="ECO:0000313" key="5">
    <source>
        <dbReference type="Proteomes" id="UP000293291"/>
    </source>
</evidence>
<name>A0A4Q2SG49_9ACTN</name>
<feature type="transmembrane region" description="Helical" evidence="2">
    <location>
        <begin position="332"/>
        <end position="352"/>
    </location>
</feature>
<organism evidence="4 5">
    <name type="scientific">Nocardioides ganghwensis</name>
    <dbReference type="NCBI Taxonomy" id="252230"/>
    <lineage>
        <taxon>Bacteria</taxon>
        <taxon>Bacillati</taxon>
        <taxon>Actinomycetota</taxon>
        <taxon>Actinomycetes</taxon>
        <taxon>Propionibacteriales</taxon>
        <taxon>Nocardioidaceae</taxon>
        <taxon>Nocardioides</taxon>
    </lineage>
</organism>
<evidence type="ECO:0000313" key="4">
    <source>
        <dbReference type="EMBL" id="RYC03731.1"/>
    </source>
</evidence>
<evidence type="ECO:0000256" key="1">
    <source>
        <dbReference type="SAM" id="MobiDB-lite"/>
    </source>
</evidence>
<evidence type="ECO:0000259" key="3">
    <source>
        <dbReference type="Pfam" id="PF11847"/>
    </source>
</evidence>
<evidence type="ECO:0000256" key="2">
    <source>
        <dbReference type="SAM" id="Phobius"/>
    </source>
</evidence>
<feature type="transmembrane region" description="Helical" evidence="2">
    <location>
        <begin position="195"/>
        <end position="217"/>
    </location>
</feature>
<feature type="transmembrane region" description="Helical" evidence="2">
    <location>
        <begin position="19"/>
        <end position="37"/>
    </location>
</feature>
<dbReference type="InterPro" id="IPR008979">
    <property type="entry name" value="Galactose-bd-like_sf"/>
</dbReference>
<dbReference type="Proteomes" id="UP000293291">
    <property type="component" value="Unassembled WGS sequence"/>
</dbReference>
<feature type="transmembrane region" description="Helical" evidence="2">
    <location>
        <begin position="1276"/>
        <end position="1302"/>
    </location>
</feature>
<dbReference type="GO" id="GO:0016740">
    <property type="term" value="F:transferase activity"/>
    <property type="evidence" value="ECO:0007669"/>
    <property type="project" value="InterPro"/>
</dbReference>
<feature type="transmembrane region" description="Helical" evidence="2">
    <location>
        <begin position="414"/>
        <end position="433"/>
    </location>
</feature>
<feature type="domain" description="Alpha-(1-&gt;3)-arabinofuranosyltransferase N-terminal GT-C" evidence="3">
    <location>
        <begin position="31"/>
        <end position="674"/>
    </location>
</feature>
<protein>
    <submittedName>
        <fullName evidence="4">DUF3367 domain-containing protein</fullName>
    </submittedName>
</protein>
<proteinExistence type="predicted"/>
<feature type="transmembrane region" description="Helical" evidence="2">
    <location>
        <begin position="1214"/>
        <end position="1238"/>
    </location>
</feature>